<dbReference type="RefSeq" id="WP_154592511.1">
    <property type="nucleotide sequence ID" value="NZ_WLVL01000017.1"/>
</dbReference>
<dbReference type="InterPro" id="IPR036291">
    <property type="entry name" value="NAD(P)-bd_dom_sf"/>
</dbReference>
<gene>
    <name evidence="3" type="ORF">GGG17_04180</name>
</gene>
<dbReference type="EMBL" id="WLVL01000017">
    <property type="protein sequence ID" value="MTB71182.1"/>
    <property type="molecule type" value="Genomic_DNA"/>
</dbReference>
<dbReference type="GO" id="GO:0016491">
    <property type="term" value="F:oxidoreductase activity"/>
    <property type="evidence" value="ECO:0007669"/>
    <property type="project" value="UniProtKB-KW"/>
</dbReference>
<dbReference type="GO" id="GO:0016020">
    <property type="term" value="C:membrane"/>
    <property type="evidence" value="ECO:0007669"/>
    <property type="project" value="TreeGrafter"/>
</dbReference>
<organism evidence="3 4">
    <name type="scientific">Arsenicicoccus cauae</name>
    <dbReference type="NCBI Taxonomy" id="2663847"/>
    <lineage>
        <taxon>Bacteria</taxon>
        <taxon>Bacillati</taxon>
        <taxon>Actinomycetota</taxon>
        <taxon>Actinomycetes</taxon>
        <taxon>Micrococcales</taxon>
        <taxon>Intrasporangiaceae</taxon>
        <taxon>Arsenicicoccus</taxon>
    </lineage>
</organism>
<protein>
    <submittedName>
        <fullName evidence="3">SDR family NAD(P)-dependent oxidoreductase</fullName>
    </submittedName>
</protein>
<dbReference type="PRINTS" id="PR00081">
    <property type="entry name" value="GDHRDH"/>
</dbReference>
<evidence type="ECO:0000313" key="4">
    <source>
        <dbReference type="Proteomes" id="UP000431092"/>
    </source>
</evidence>
<dbReference type="InterPro" id="IPR002347">
    <property type="entry name" value="SDR_fam"/>
</dbReference>
<keyword evidence="4" id="KW-1185">Reference proteome</keyword>
<proteinExistence type="inferred from homology"/>
<dbReference type="Gene3D" id="3.40.50.720">
    <property type="entry name" value="NAD(P)-binding Rossmann-like Domain"/>
    <property type="match status" value="1"/>
</dbReference>
<sequence length="262" mass="27726">MTTGDACSLALVTGASAGICFELAKGLAARGYDIVGVGASDRIDTLPERLPTVSVTPVRVDLSTAAGVEELWERFESLGRPLDVAALNAGKSLGGAFLDTDLDDELHMLALNGTGQVMLAKRVTRLMAAQRHGRILITSSLSALTPTPYESIYGPTRAFMNSFGQGLREELKEYGVSVTVLLPGATATEFHSTAGMGNTKFGSNDWKNDPVLVATKGIDALLAGKNHVVGGDARTVRGALRDRLLPDRVKAARFARSSRPDQ</sequence>
<reference evidence="3 4" key="1">
    <citation type="submission" date="2019-11" db="EMBL/GenBank/DDBJ databases">
        <title>Whole genome sequencing identifies a novel species of the genus Arsenicicoccus isolated from human blood.</title>
        <authorList>
            <person name="Jeong J.H."/>
            <person name="Kweon O.J."/>
            <person name="Kim H.R."/>
            <person name="Kim T.-H."/>
            <person name="Ha S.-M."/>
            <person name="Lee M.-K."/>
        </authorList>
    </citation>
    <scope>NUCLEOTIDE SEQUENCE [LARGE SCALE GENOMIC DNA]</scope>
    <source>
        <strain evidence="3 4">MKL-02</strain>
    </source>
</reference>
<evidence type="ECO:0000313" key="3">
    <source>
        <dbReference type="EMBL" id="MTB71182.1"/>
    </source>
</evidence>
<comment type="similarity">
    <text evidence="1">Belongs to the short-chain dehydrogenases/reductases (SDR) family.</text>
</comment>
<dbReference type="AlphaFoldDB" id="A0A6I3IBE1"/>
<evidence type="ECO:0000256" key="2">
    <source>
        <dbReference type="ARBA" id="ARBA00023002"/>
    </source>
</evidence>
<dbReference type="Proteomes" id="UP000431092">
    <property type="component" value="Unassembled WGS sequence"/>
</dbReference>
<keyword evidence="2" id="KW-0560">Oxidoreductase</keyword>
<dbReference type="SUPFAM" id="SSF51735">
    <property type="entry name" value="NAD(P)-binding Rossmann-fold domains"/>
    <property type="match status" value="1"/>
</dbReference>
<dbReference type="Pfam" id="PF00106">
    <property type="entry name" value="adh_short"/>
    <property type="match status" value="1"/>
</dbReference>
<accession>A0A6I3IBE1</accession>
<dbReference type="PANTHER" id="PTHR44196">
    <property type="entry name" value="DEHYDROGENASE/REDUCTASE SDR FAMILY MEMBER 7B"/>
    <property type="match status" value="1"/>
</dbReference>
<dbReference type="PANTHER" id="PTHR44196:SF2">
    <property type="entry name" value="SHORT-CHAIN DEHYDROGENASE-RELATED"/>
    <property type="match status" value="1"/>
</dbReference>
<comment type="caution">
    <text evidence="3">The sequence shown here is derived from an EMBL/GenBank/DDBJ whole genome shotgun (WGS) entry which is preliminary data.</text>
</comment>
<name>A0A6I3IBE1_9MICO</name>
<evidence type="ECO:0000256" key="1">
    <source>
        <dbReference type="ARBA" id="ARBA00006484"/>
    </source>
</evidence>